<keyword evidence="14" id="KW-1185">Reference proteome</keyword>
<evidence type="ECO:0000256" key="10">
    <source>
        <dbReference type="ARBA" id="ARBA00042639"/>
    </source>
</evidence>
<dbReference type="Pfam" id="PF00578">
    <property type="entry name" value="AhpC-TSA"/>
    <property type="match status" value="1"/>
</dbReference>
<dbReference type="GO" id="GO:0034599">
    <property type="term" value="P:cellular response to oxidative stress"/>
    <property type="evidence" value="ECO:0007669"/>
    <property type="project" value="TreeGrafter"/>
</dbReference>
<dbReference type="Proteomes" id="UP000318538">
    <property type="component" value="Chromosome"/>
</dbReference>
<evidence type="ECO:0000256" key="5">
    <source>
        <dbReference type="ARBA" id="ARBA00023002"/>
    </source>
</evidence>
<dbReference type="PANTHER" id="PTHR42801:SF7">
    <property type="entry name" value="SLL1159 PROTEIN"/>
    <property type="match status" value="1"/>
</dbReference>
<organism evidence="13 14">
    <name type="scientific">Rubripirellula lacrimiformis</name>
    <dbReference type="NCBI Taxonomy" id="1930273"/>
    <lineage>
        <taxon>Bacteria</taxon>
        <taxon>Pseudomonadati</taxon>
        <taxon>Planctomycetota</taxon>
        <taxon>Planctomycetia</taxon>
        <taxon>Pirellulales</taxon>
        <taxon>Pirellulaceae</taxon>
        <taxon>Rubripirellula</taxon>
    </lineage>
</organism>
<dbReference type="GO" id="GO:0045454">
    <property type="term" value="P:cell redox homeostasis"/>
    <property type="evidence" value="ECO:0007669"/>
    <property type="project" value="TreeGrafter"/>
</dbReference>
<evidence type="ECO:0000256" key="6">
    <source>
        <dbReference type="ARBA" id="ARBA00023157"/>
    </source>
</evidence>
<keyword evidence="6" id="KW-1015">Disulfide bond</keyword>
<feature type="domain" description="Thioredoxin" evidence="12">
    <location>
        <begin position="43"/>
        <end position="214"/>
    </location>
</feature>
<dbReference type="InterPro" id="IPR036249">
    <property type="entry name" value="Thioredoxin-like_sf"/>
</dbReference>
<protein>
    <recommendedName>
        <fullName evidence="2">thioredoxin-dependent peroxiredoxin</fullName>
        <ecNumber evidence="2">1.11.1.24</ecNumber>
    </recommendedName>
    <alternativeName>
        <fullName evidence="8">Thioredoxin peroxidase</fullName>
    </alternativeName>
    <alternativeName>
        <fullName evidence="10">Thioredoxin-dependent peroxiredoxin Bcp</fullName>
    </alternativeName>
</protein>
<gene>
    <name evidence="13" type="primary">bcp_5</name>
    <name evidence="13" type="ORF">K227x_20530</name>
</gene>
<dbReference type="InterPro" id="IPR013766">
    <property type="entry name" value="Thioredoxin_domain"/>
</dbReference>
<comment type="similarity">
    <text evidence="9">Belongs to the peroxiredoxin family. BCP/PrxQ subfamily.</text>
</comment>
<evidence type="ECO:0000256" key="7">
    <source>
        <dbReference type="ARBA" id="ARBA00023284"/>
    </source>
</evidence>
<dbReference type="InterPro" id="IPR050924">
    <property type="entry name" value="Peroxiredoxin_BCP/PrxQ"/>
</dbReference>
<keyword evidence="3 13" id="KW-0575">Peroxidase</keyword>
<name>A0A517N953_9BACT</name>
<evidence type="ECO:0000256" key="8">
    <source>
        <dbReference type="ARBA" id="ARBA00032824"/>
    </source>
</evidence>
<dbReference type="RefSeq" id="WP_145169305.1">
    <property type="nucleotide sequence ID" value="NZ_CP036525.1"/>
</dbReference>
<evidence type="ECO:0000256" key="2">
    <source>
        <dbReference type="ARBA" id="ARBA00013017"/>
    </source>
</evidence>
<comment type="catalytic activity">
    <reaction evidence="11">
        <text>a hydroperoxide + [thioredoxin]-dithiol = an alcohol + [thioredoxin]-disulfide + H2O</text>
        <dbReference type="Rhea" id="RHEA:62620"/>
        <dbReference type="Rhea" id="RHEA-COMP:10698"/>
        <dbReference type="Rhea" id="RHEA-COMP:10700"/>
        <dbReference type="ChEBI" id="CHEBI:15377"/>
        <dbReference type="ChEBI" id="CHEBI:29950"/>
        <dbReference type="ChEBI" id="CHEBI:30879"/>
        <dbReference type="ChEBI" id="CHEBI:35924"/>
        <dbReference type="ChEBI" id="CHEBI:50058"/>
        <dbReference type="EC" id="1.11.1.24"/>
    </reaction>
</comment>
<proteinExistence type="inferred from homology"/>
<dbReference type="GO" id="GO:0008379">
    <property type="term" value="F:thioredoxin peroxidase activity"/>
    <property type="evidence" value="ECO:0007669"/>
    <property type="project" value="TreeGrafter"/>
</dbReference>
<evidence type="ECO:0000256" key="11">
    <source>
        <dbReference type="ARBA" id="ARBA00049091"/>
    </source>
</evidence>
<dbReference type="PROSITE" id="PS51352">
    <property type="entry name" value="THIOREDOXIN_2"/>
    <property type="match status" value="1"/>
</dbReference>
<keyword evidence="5 13" id="KW-0560">Oxidoreductase</keyword>
<dbReference type="InterPro" id="IPR000866">
    <property type="entry name" value="AhpC/TSA"/>
</dbReference>
<dbReference type="SUPFAM" id="SSF52833">
    <property type="entry name" value="Thioredoxin-like"/>
    <property type="match status" value="1"/>
</dbReference>
<keyword evidence="7" id="KW-0676">Redox-active center</keyword>
<evidence type="ECO:0000313" key="14">
    <source>
        <dbReference type="Proteomes" id="UP000318538"/>
    </source>
</evidence>
<accession>A0A517N953</accession>
<dbReference type="OrthoDB" id="9809746at2"/>
<comment type="function">
    <text evidence="1">Thiol-specific peroxidase that catalyzes the reduction of hydrogen peroxide and organic hydroperoxides to water and alcohols, respectively. Plays a role in cell protection against oxidative stress by detoxifying peroxides and as sensor of hydrogen peroxide-mediated signaling events.</text>
</comment>
<dbReference type="GO" id="GO:0005737">
    <property type="term" value="C:cytoplasm"/>
    <property type="evidence" value="ECO:0007669"/>
    <property type="project" value="TreeGrafter"/>
</dbReference>
<dbReference type="Gene3D" id="3.40.30.10">
    <property type="entry name" value="Glutaredoxin"/>
    <property type="match status" value="1"/>
</dbReference>
<evidence type="ECO:0000313" key="13">
    <source>
        <dbReference type="EMBL" id="QDT03669.1"/>
    </source>
</evidence>
<keyword evidence="4" id="KW-0049">Antioxidant</keyword>
<dbReference type="AlphaFoldDB" id="A0A517N953"/>
<dbReference type="EC" id="1.11.1.24" evidence="2"/>
<dbReference type="CDD" id="cd02970">
    <property type="entry name" value="PRX_like2"/>
    <property type="match status" value="1"/>
</dbReference>
<evidence type="ECO:0000256" key="3">
    <source>
        <dbReference type="ARBA" id="ARBA00022559"/>
    </source>
</evidence>
<evidence type="ECO:0000259" key="12">
    <source>
        <dbReference type="PROSITE" id="PS51352"/>
    </source>
</evidence>
<reference evidence="13 14" key="1">
    <citation type="submission" date="2019-02" db="EMBL/GenBank/DDBJ databases">
        <title>Deep-cultivation of Planctomycetes and their phenomic and genomic characterization uncovers novel biology.</title>
        <authorList>
            <person name="Wiegand S."/>
            <person name="Jogler M."/>
            <person name="Boedeker C."/>
            <person name="Pinto D."/>
            <person name="Vollmers J."/>
            <person name="Rivas-Marin E."/>
            <person name="Kohn T."/>
            <person name="Peeters S.H."/>
            <person name="Heuer A."/>
            <person name="Rast P."/>
            <person name="Oberbeckmann S."/>
            <person name="Bunk B."/>
            <person name="Jeske O."/>
            <person name="Meyerdierks A."/>
            <person name="Storesund J.E."/>
            <person name="Kallscheuer N."/>
            <person name="Luecker S."/>
            <person name="Lage O.M."/>
            <person name="Pohl T."/>
            <person name="Merkel B.J."/>
            <person name="Hornburger P."/>
            <person name="Mueller R.-W."/>
            <person name="Bruemmer F."/>
            <person name="Labrenz M."/>
            <person name="Spormann A.M."/>
            <person name="Op den Camp H."/>
            <person name="Overmann J."/>
            <person name="Amann R."/>
            <person name="Jetten M.S.M."/>
            <person name="Mascher T."/>
            <person name="Medema M.H."/>
            <person name="Devos D.P."/>
            <person name="Kaster A.-K."/>
            <person name="Ovreas L."/>
            <person name="Rohde M."/>
            <person name="Galperin M.Y."/>
            <person name="Jogler C."/>
        </authorList>
    </citation>
    <scope>NUCLEOTIDE SEQUENCE [LARGE SCALE GENOMIC DNA]</scope>
    <source>
        <strain evidence="13 14">K22_7</strain>
    </source>
</reference>
<sequence length="214" mass="23832">MTSLQQQTQAQIEKTRQAKPEFMDRIDELMVQATQFKQGGQAIAVGQRAPDFELPNSNGDPTKLSGLLRRGPVVLMFYRGGWCPYCNLQLRAMQTRLSEIHALGAELVAISPQVPEQSLSMIEKAELEFPVLSDQDARVAAQFGVAWQVPELILDHMRKDRGLDLAQINNGNAAVLPIPATFVLSADGVVIWRYVNVDYRSRAEPDDVIMALKN</sequence>
<dbReference type="EMBL" id="CP036525">
    <property type="protein sequence ID" value="QDT03669.1"/>
    <property type="molecule type" value="Genomic_DNA"/>
</dbReference>
<dbReference type="PANTHER" id="PTHR42801">
    <property type="entry name" value="THIOREDOXIN-DEPENDENT PEROXIDE REDUCTASE"/>
    <property type="match status" value="1"/>
</dbReference>
<dbReference type="KEGG" id="rlc:K227x_20530"/>
<evidence type="ECO:0000256" key="1">
    <source>
        <dbReference type="ARBA" id="ARBA00003330"/>
    </source>
</evidence>
<evidence type="ECO:0000256" key="9">
    <source>
        <dbReference type="ARBA" id="ARBA00038489"/>
    </source>
</evidence>
<evidence type="ECO:0000256" key="4">
    <source>
        <dbReference type="ARBA" id="ARBA00022862"/>
    </source>
</evidence>